<dbReference type="PANTHER" id="PTHR34218:SF4">
    <property type="entry name" value="ACYL-HOMOSERINE LACTONE ACYLASE QUIP"/>
    <property type="match status" value="1"/>
</dbReference>
<dbReference type="InterPro" id="IPR002692">
    <property type="entry name" value="S45"/>
</dbReference>
<dbReference type="SUPFAM" id="SSF56235">
    <property type="entry name" value="N-terminal nucleophile aminohydrolases (Ntn hydrolases)"/>
    <property type="match status" value="1"/>
</dbReference>
<proteinExistence type="inferred from homology"/>
<dbReference type="InterPro" id="IPR014395">
    <property type="entry name" value="Pen/GL7ACA/AHL_acylase"/>
</dbReference>
<gene>
    <name evidence="6" type="ORF">ACFSJC_19095</name>
</gene>
<accession>A0ABW4YE71</accession>
<evidence type="ECO:0000256" key="5">
    <source>
        <dbReference type="SAM" id="Phobius"/>
    </source>
</evidence>
<keyword evidence="5" id="KW-1133">Transmembrane helix</keyword>
<dbReference type="InterPro" id="IPR023343">
    <property type="entry name" value="Penicillin_amidase_dom1"/>
</dbReference>
<dbReference type="RefSeq" id="WP_386028792.1">
    <property type="nucleotide sequence ID" value="NZ_JBHUHX010000061.1"/>
</dbReference>
<dbReference type="PANTHER" id="PTHR34218">
    <property type="entry name" value="PEPTIDASE S45 PENICILLIN AMIDASE"/>
    <property type="match status" value="1"/>
</dbReference>
<keyword evidence="3" id="KW-0865">Zymogen</keyword>
<evidence type="ECO:0000313" key="6">
    <source>
        <dbReference type="EMBL" id="MFD2113960.1"/>
    </source>
</evidence>
<dbReference type="Gene3D" id="2.30.120.10">
    <property type="match status" value="1"/>
</dbReference>
<protein>
    <submittedName>
        <fullName evidence="6">Penicillin acylase family protein</fullName>
    </submittedName>
</protein>
<dbReference type="CDD" id="cd03747">
    <property type="entry name" value="Ntn_PGA_like"/>
    <property type="match status" value="1"/>
</dbReference>
<evidence type="ECO:0000256" key="4">
    <source>
        <dbReference type="ARBA" id="ARBA00038735"/>
    </source>
</evidence>
<dbReference type="Proteomes" id="UP001597337">
    <property type="component" value="Unassembled WGS sequence"/>
</dbReference>
<sequence>MNRLESIPVNPFRRWGRLLGLVLILMLSVLALGAGWLYWQARRAEPTYAGQVVLDGLQGPVRVRFGPHAVPSIQARDMNDLMFAQGYVVASERMWQMDLMRRLSSGRLAEVFGPEVLPADRFFRTIGLERDAQRAFAALSPTDRDLLRAYASGVNAYLTEARGRLPLEYRLSGFEPIPWEPVDSLAIGGYLGWMLSFNAREELTFLRLADRVGPFLAPELFPTDEGIPAPEVAPELIEHLAEPGSQVGLASVARVFADAFQVASSYGLPVPGPASNAWVVTGSRTSNGGSMLANDPHLAVSMPGIWYELELRSPELHVAGACIPGIPLVLIGHNADLAWGFTSVMADTQDLFVERLTPDGTHLERSGGDPEPIETRVESIRVAGGEPVELRVRSSGHGVILNDILDASTASMGLGLPPATTSDLLSLRRTTDRPDLGFAALVGLAHARTLEEARRASRGFTRLVVNLMLAHRNGAIGWQIAGDLPRRGKGSGTFPVPGWLSDYDWRGLVPQSENPHVISPKGNALITANHRTVPVDSSVNVGHSWMAPYRAQRIAQRLDSSEPLTPAMMAEIQGDRVNLEARLVQQALRSLSDEIQAIDPAAWSIARIWLLDWDGDMDGANRSAALFAMLEPALYREIYGDELGDRLDDLMSMAMLSYGPLEETLRTGRSSFWDDLRTPVQESPAQIWARAIRSAMDALGSDDSGDGPKQLDQVRYLRFAHAFDAIPLLGSFFSVGPIGVGGARDTINATQTLPQRPERGLVAPTLRWVATPWDWSQTRGTLSLGQSGHRFSPYRTDQLQAWLAVETHPWPWNGTRATPIGTLDLIPAASTSETDRP</sequence>
<dbReference type="Gene3D" id="1.10.1400.10">
    <property type="match status" value="1"/>
</dbReference>
<name>A0ABW4YE71_9GAMM</name>
<comment type="subunit">
    <text evidence="4">Heterodimer of an alpha subunit and a beta subunit processed from the same precursor.</text>
</comment>
<dbReference type="Gene3D" id="3.60.20.10">
    <property type="entry name" value="Glutamine Phosphoribosylpyrophosphate, subunit 1, domain 1"/>
    <property type="match status" value="1"/>
</dbReference>
<reference evidence="7" key="1">
    <citation type="journal article" date="2019" name="Int. J. Syst. Evol. Microbiol.">
        <title>The Global Catalogue of Microorganisms (GCM) 10K type strain sequencing project: providing services to taxonomists for standard genome sequencing and annotation.</title>
        <authorList>
            <consortium name="The Broad Institute Genomics Platform"/>
            <consortium name="The Broad Institute Genome Sequencing Center for Infectious Disease"/>
            <person name="Wu L."/>
            <person name="Ma J."/>
        </authorList>
    </citation>
    <scope>NUCLEOTIDE SEQUENCE [LARGE SCALE GENOMIC DNA]</scope>
    <source>
        <strain evidence="7">KACC 12597</strain>
    </source>
</reference>
<evidence type="ECO:0000256" key="1">
    <source>
        <dbReference type="ARBA" id="ARBA00006586"/>
    </source>
</evidence>
<dbReference type="InterPro" id="IPR043147">
    <property type="entry name" value="Penicillin_amidase_A-knob"/>
</dbReference>
<dbReference type="Gene3D" id="1.10.439.10">
    <property type="entry name" value="Penicillin Amidohydrolase, domain 1"/>
    <property type="match status" value="1"/>
</dbReference>
<comment type="similarity">
    <text evidence="1">Belongs to the peptidase S45 family.</text>
</comment>
<dbReference type="EMBL" id="JBHUHX010000061">
    <property type="protein sequence ID" value="MFD2113960.1"/>
    <property type="molecule type" value="Genomic_DNA"/>
</dbReference>
<evidence type="ECO:0000256" key="3">
    <source>
        <dbReference type="ARBA" id="ARBA00023145"/>
    </source>
</evidence>
<organism evidence="6 7">
    <name type="scientific">Thiorhodococcus fuscus</name>
    <dbReference type="NCBI Taxonomy" id="527200"/>
    <lineage>
        <taxon>Bacteria</taxon>
        <taxon>Pseudomonadati</taxon>
        <taxon>Pseudomonadota</taxon>
        <taxon>Gammaproteobacteria</taxon>
        <taxon>Chromatiales</taxon>
        <taxon>Chromatiaceae</taxon>
        <taxon>Thiorhodococcus</taxon>
    </lineage>
</organism>
<dbReference type="Pfam" id="PF01804">
    <property type="entry name" value="Penicil_amidase"/>
    <property type="match status" value="1"/>
</dbReference>
<evidence type="ECO:0000313" key="7">
    <source>
        <dbReference type="Proteomes" id="UP001597337"/>
    </source>
</evidence>
<dbReference type="InterPro" id="IPR029055">
    <property type="entry name" value="Ntn_hydrolases_N"/>
</dbReference>
<keyword evidence="5" id="KW-0812">Transmembrane</keyword>
<keyword evidence="5" id="KW-0472">Membrane</keyword>
<evidence type="ECO:0000256" key="2">
    <source>
        <dbReference type="ARBA" id="ARBA00022801"/>
    </source>
</evidence>
<keyword evidence="2" id="KW-0378">Hydrolase</keyword>
<comment type="caution">
    <text evidence="6">The sequence shown here is derived from an EMBL/GenBank/DDBJ whole genome shotgun (WGS) entry which is preliminary data.</text>
</comment>
<dbReference type="InterPro" id="IPR043146">
    <property type="entry name" value="Penicillin_amidase_N_B-knob"/>
</dbReference>
<dbReference type="PIRSF" id="PIRSF001227">
    <property type="entry name" value="Pen_acylase"/>
    <property type="match status" value="1"/>
</dbReference>
<keyword evidence="7" id="KW-1185">Reference proteome</keyword>
<feature type="transmembrane region" description="Helical" evidence="5">
    <location>
        <begin position="21"/>
        <end position="39"/>
    </location>
</feature>